<gene>
    <name evidence="1" type="ORF">NLU04_30880</name>
</gene>
<evidence type="ECO:0000313" key="2">
    <source>
        <dbReference type="Proteomes" id="UP001058236"/>
    </source>
</evidence>
<name>A0ABY5FFT7_9ACTN</name>
<evidence type="ECO:0008006" key="3">
    <source>
        <dbReference type="Google" id="ProtNLM"/>
    </source>
</evidence>
<keyword evidence="2" id="KW-1185">Reference proteome</keyword>
<dbReference type="InterPro" id="IPR016024">
    <property type="entry name" value="ARM-type_fold"/>
</dbReference>
<dbReference type="GeneID" id="97758909"/>
<sequence length="240" mass="26443">MLTETDWDALDHAYGTAEDTPAQLVALLDTDQRVRSQALDHLHHVVHHQNTLYGATAPAAFYVAAILPDPRTTLPVEKRPRDFPGPMRAALLGWLDSVANAADDQAEATMRHFGFPPEDYPPFVRTREIRPLLFSAVSACFDDHDLHVREAALAACIPLLDDSRLHRHRKAAAPLLRATLATSALWQYQERAMEALTAWGEDTAGLQVRRQAFEACDAPSNTSSSAEWGLAADDAADLPF</sequence>
<reference evidence="1" key="1">
    <citation type="submission" date="2022-07" db="EMBL/GenBank/DDBJ databases">
        <title>Genomic of Streptomyces cavourensis F2.</title>
        <authorList>
            <person name="Hu S."/>
            <person name="Liang W."/>
        </authorList>
    </citation>
    <scope>NUCLEOTIDE SEQUENCE</scope>
    <source>
        <strain evidence="1">F2</strain>
    </source>
</reference>
<dbReference type="EMBL" id="CP101397">
    <property type="protein sequence ID" value="UTR82560.1"/>
    <property type="molecule type" value="Genomic_DNA"/>
</dbReference>
<dbReference type="Proteomes" id="UP001058236">
    <property type="component" value="Chromosome"/>
</dbReference>
<accession>A0ABY5FFT7</accession>
<dbReference type="RefSeq" id="WP_229866076.1">
    <property type="nucleotide sequence ID" value="NZ_BMSP01000013.1"/>
</dbReference>
<organism evidence="1 2">
    <name type="scientific">Streptomyces cavourensis</name>
    <dbReference type="NCBI Taxonomy" id="67258"/>
    <lineage>
        <taxon>Bacteria</taxon>
        <taxon>Bacillati</taxon>
        <taxon>Actinomycetota</taxon>
        <taxon>Actinomycetes</taxon>
        <taxon>Kitasatosporales</taxon>
        <taxon>Streptomycetaceae</taxon>
        <taxon>Streptomyces</taxon>
    </lineage>
</organism>
<evidence type="ECO:0000313" key="1">
    <source>
        <dbReference type="EMBL" id="UTR82560.1"/>
    </source>
</evidence>
<dbReference type="SUPFAM" id="SSF48371">
    <property type="entry name" value="ARM repeat"/>
    <property type="match status" value="1"/>
</dbReference>
<proteinExistence type="predicted"/>
<protein>
    <recommendedName>
        <fullName evidence="3">HEAT repeat protein</fullName>
    </recommendedName>
</protein>